<evidence type="ECO:0000313" key="4">
    <source>
        <dbReference type="Proteomes" id="UP000030635"/>
    </source>
</evidence>
<dbReference type="Pfam" id="PF02698">
    <property type="entry name" value="DUF218"/>
    <property type="match status" value="1"/>
</dbReference>
<accession>A0A0A7FTN3</accession>
<protein>
    <recommendedName>
        <fullName evidence="2">DUF218 domain-containing protein</fullName>
    </recommendedName>
</protein>
<dbReference type="HOGENOM" id="CLU_051474_0_1_9"/>
<evidence type="ECO:0000313" key="3">
    <source>
        <dbReference type="EMBL" id="AIY82913.1"/>
    </source>
</evidence>
<dbReference type="InterPro" id="IPR051599">
    <property type="entry name" value="Cell_Envelope_Assoc"/>
</dbReference>
<dbReference type="STRING" id="1561.NPD11_77"/>
<dbReference type="PANTHER" id="PTHR30336:SF6">
    <property type="entry name" value="INTEGRAL MEMBRANE PROTEIN"/>
    <property type="match status" value="1"/>
</dbReference>
<reference evidence="3 4" key="1">
    <citation type="journal article" date="2015" name="Infect. Genet. Evol.">
        <title>Genomic sequences of six botulinum neurotoxin-producing strains representing three clostridial species illustrate the mobility and diversity of botulinum neurotoxin genes.</title>
        <authorList>
            <person name="Smith T.J."/>
            <person name="Hill K.K."/>
            <person name="Xie G."/>
            <person name="Foley B.T."/>
            <person name="Williamson C.H."/>
            <person name="Foster J.T."/>
            <person name="Johnson S.L."/>
            <person name="Chertkov O."/>
            <person name="Teshima H."/>
            <person name="Gibbons H.S."/>
            <person name="Johnsky L.A."/>
            <person name="Karavis M.A."/>
            <person name="Smith L.A."/>
        </authorList>
    </citation>
    <scope>NUCLEOTIDE SEQUENCE [LARGE SCALE GENOMIC DNA]</scope>
    <source>
        <strain evidence="3">Sullivan</strain>
    </source>
</reference>
<dbReference type="InterPro" id="IPR003848">
    <property type="entry name" value="DUF218"/>
</dbReference>
<dbReference type="eggNOG" id="COG2949">
    <property type="taxonomic scope" value="Bacteria"/>
</dbReference>
<keyword evidence="1" id="KW-1133">Transmembrane helix</keyword>
<sequence>MNNKIKKWTIRVLGLVIIFSIIICGTSIYSISVINKKSMGKIVNDKNLPKDADAIIVLGAGVDDNGAASDILVDRLETALEVYKNSGSSKFLLSGDHGKIGYNEVGAMKDYIMDHENVKEENIFLDHAGFSTYETMYRAKEIFEVKKAIIVTNEYHLPRALYIADKMGIEAYGVNADKRNYIYIDNYKKRETLAKIKDFMYTNIIKPEPTFLGDAIPISTSDGRITDDEI</sequence>
<dbReference type="Gene3D" id="3.40.50.620">
    <property type="entry name" value="HUPs"/>
    <property type="match status" value="1"/>
</dbReference>
<feature type="domain" description="DUF218" evidence="2">
    <location>
        <begin position="53"/>
        <end position="172"/>
    </location>
</feature>
<evidence type="ECO:0000259" key="2">
    <source>
        <dbReference type="Pfam" id="PF02698"/>
    </source>
</evidence>
<dbReference type="AlphaFoldDB" id="A0A0A7FTN3"/>
<dbReference type="PANTHER" id="PTHR30336">
    <property type="entry name" value="INNER MEMBRANE PROTEIN, PROBABLE PERMEASE"/>
    <property type="match status" value="1"/>
</dbReference>
<evidence type="ECO:0000256" key="1">
    <source>
        <dbReference type="SAM" id="Phobius"/>
    </source>
</evidence>
<gene>
    <name evidence="3" type="ORF">U729_2961</name>
</gene>
<dbReference type="RefSeq" id="WP_039316319.1">
    <property type="nucleotide sequence ID" value="NZ_CP006905.1"/>
</dbReference>
<feature type="transmembrane region" description="Helical" evidence="1">
    <location>
        <begin position="12"/>
        <end position="31"/>
    </location>
</feature>
<dbReference type="EMBL" id="CP006905">
    <property type="protein sequence ID" value="AIY82913.1"/>
    <property type="molecule type" value="Genomic_DNA"/>
</dbReference>
<keyword evidence="1" id="KW-0812">Transmembrane</keyword>
<dbReference type="OrthoDB" id="9782395at2"/>
<proteinExistence type="predicted"/>
<dbReference type="KEGG" id="cbv:U729_2961"/>
<dbReference type="CDD" id="cd06259">
    <property type="entry name" value="YdcF-like"/>
    <property type="match status" value="1"/>
</dbReference>
<organism evidence="3 4">
    <name type="scientific">Clostridium baratii str. Sullivan</name>
    <dbReference type="NCBI Taxonomy" id="1415775"/>
    <lineage>
        <taxon>Bacteria</taxon>
        <taxon>Bacillati</taxon>
        <taxon>Bacillota</taxon>
        <taxon>Clostridia</taxon>
        <taxon>Eubacteriales</taxon>
        <taxon>Clostridiaceae</taxon>
        <taxon>Clostridium</taxon>
    </lineage>
</organism>
<name>A0A0A7FTN3_9CLOT</name>
<keyword evidence="4" id="KW-1185">Reference proteome</keyword>
<dbReference type="InterPro" id="IPR014729">
    <property type="entry name" value="Rossmann-like_a/b/a_fold"/>
</dbReference>
<keyword evidence="1" id="KW-0472">Membrane</keyword>
<dbReference type="Proteomes" id="UP000030635">
    <property type="component" value="Chromosome"/>
</dbReference>
<dbReference type="GO" id="GO:0005886">
    <property type="term" value="C:plasma membrane"/>
    <property type="evidence" value="ECO:0007669"/>
    <property type="project" value="TreeGrafter"/>
</dbReference>